<evidence type="ECO:0008006" key="4">
    <source>
        <dbReference type="Google" id="ProtNLM"/>
    </source>
</evidence>
<feature type="transmembrane region" description="Helical" evidence="1">
    <location>
        <begin position="12"/>
        <end position="33"/>
    </location>
</feature>
<gene>
    <name evidence="2" type="ORF">H9889_03840</name>
</gene>
<proteinExistence type="predicted"/>
<keyword evidence="1" id="KW-1133">Transmembrane helix</keyword>
<evidence type="ECO:0000313" key="3">
    <source>
        <dbReference type="Proteomes" id="UP000823934"/>
    </source>
</evidence>
<evidence type="ECO:0000313" key="2">
    <source>
        <dbReference type="EMBL" id="HIW06443.1"/>
    </source>
</evidence>
<keyword evidence="1" id="KW-0472">Membrane</keyword>
<reference evidence="2" key="2">
    <citation type="submission" date="2021-04" db="EMBL/GenBank/DDBJ databases">
        <authorList>
            <person name="Gilroy R."/>
        </authorList>
    </citation>
    <scope>NUCLEOTIDE SEQUENCE</scope>
    <source>
        <strain evidence="2">CHK160-9182</strain>
    </source>
</reference>
<sequence>MKQLDIRFDFIQGLLIFAAIFAFVGLGLISAFVMNGDGLYLYVGTLFSMTWLFIIPAMYHRWRQLRLYRRGSMIVTKYERVIDAKKAISDQGGRSGPYYVKTSWHDHRTNTIYTFKSEILLKNPERYLQGIAGIDVYIDPKNFNRNYMDLQFLPAHFNVRKLQ</sequence>
<feature type="transmembrane region" description="Helical" evidence="1">
    <location>
        <begin position="39"/>
        <end position="59"/>
    </location>
</feature>
<accession>A0A9D1Q4Q8</accession>
<dbReference type="AlphaFoldDB" id="A0A9D1Q4Q8"/>
<comment type="caution">
    <text evidence="2">The sequence shown here is derived from an EMBL/GenBank/DDBJ whole genome shotgun (WGS) entry which is preliminary data.</text>
</comment>
<name>A0A9D1Q4Q8_9GAMM</name>
<organism evidence="2 3">
    <name type="scientific">Candidatus Ignatzschineria merdigallinarum</name>
    <dbReference type="NCBI Taxonomy" id="2838621"/>
    <lineage>
        <taxon>Bacteria</taxon>
        <taxon>Pseudomonadati</taxon>
        <taxon>Pseudomonadota</taxon>
        <taxon>Gammaproteobacteria</taxon>
        <taxon>Cardiobacteriales</taxon>
        <taxon>Ignatzschineriaceae</taxon>
        <taxon>Ignatzschineria</taxon>
    </lineage>
</organism>
<evidence type="ECO:0000256" key="1">
    <source>
        <dbReference type="SAM" id="Phobius"/>
    </source>
</evidence>
<protein>
    <recommendedName>
        <fullName evidence="4">DUF3592 domain-containing protein</fullName>
    </recommendedName>
</protein>
<reference evidence="2" key="1">
    <citation type="journal article" date="2021" name="PeerJ">
        <title>Extensive microbial diversity within the chicken gut microbiome revealed by metagenomics and culture.</title>
        <authorList>
            <person name="Gilroy R."/>
            <person name="Ravi A."/>
            <person name="Getino M."/>
            <person name="Pursley I."/>
            <person name="Horton D.L."/>
            <person name="Alikhan N.F."/>
            <person name="Baker D."/>
            <person name="Gharbi K."/>
            <person name="Hall N."/>
            <person name="Watson M."/>
            <person name="Adriaenssens E.M."/>
            <person name="Foster-Nyarko E."/>
            <person name="Jarju S."/>
            <person name="Secka A."/>
            <person name="Antonio M."/>
            <person name="Oren A."/>
            <person name="Chaudhuri R.R."/>
            <person name="La Ragione R."/>
            <person name="Hildebrand F."/>
            <person name="Pallen M.J."/>
        </authorList>
    </citation>
    <scope>NUCLEOTIDE SEQUENCE</scope>
    <source>
        <strain evidence="2">CHK160-9182</strain>
    </source>
</reference>
<keyword evidence="1" id="KW-0812">Transmembrane</keyword>
<dbReference type="Proteomes" id="UP000823934">
    <property type="component" value="Unassembled WGS sequence"/>
</dbReference>
<dbReference type="EMBL" id="DXHP01000084">
    <property type="protein sequence ID" value="HIW06443.1"/>
    <property type="molecule type" value="Genomic_DNA"/>
</dbReference>